<dbReference type="InterPro" id="IPR014962">
    <property type="entry name" value="YolD"/>
</dbReference>
<comment type="caution">
    <text evidence="1">The sequence shown here is derived from an EMBL/GenBank/DDBJ whole genome shotgun (WGS) entry which is preliminary data.</text>
</comment>
<gene>
    <name evidence="1" type="ORF">ACFQ3J_26735</name>
</gene>
<sequence length="112" mass="13482">MKKLRGNGIFEGSRIIYPEHREAWTRRRNELERMEHRKPNLDEQEIRHIEFLLVDSFNNRKPITLTVYHEVENKRYIGIVTIISASNREIKLTVFKDEWHWINIGNIVSANL</sequence>
<name>A0ABW3Q1X7_9BACL</name>
<reference evidence="2" key="1">
    <citation type="journal article" date="2019" name="Int. J. Syst. Evol. Microbiol.">
        <title>The Global Catalogue of Microorganisms (GCM) 10K type strain sequencing project: providing services to taxonomists for standard genome sequencing and annotation.</title>
        <authorList>
            <consortium name="The Broad Institute Genomics Platform"/>
            <consortium name="The Broad Institute Genome Sequencing Center for Infectious Disease"/>
            <person name="Wu L."/>
            <person name="Ma J."/>
        </authorList>
    </citation>
    <scope>NUCLEOTIDE SEQUENCE [LARGE SCALE GENOMIC DNA]</scope>
    <source>
        <strain evidence="2">CCUG 53519</strain>
    </source>
</reference>
<accession>A0ABW3Q1X7</accession>
<dbReference type="Pfam" id="PF08863">
    <property type="entry name" value="YolD"/>
    <property type="match status" value="1"/>
</dbReference>
<keyword evidence="2" id="KW-1185">Reference proteome</keyword>
<protein>
    <submittedName>
        <fullName evidence="1">YolD-like family protein</fullName>
    </submittedName>
</protein>
<organism evidence="1 2">
    <name type="scientific">Paenibacillus provencensis</name>
    <dbReference type="NCBI Taxonomy" id="441151"/>
    <lineage>
        <taxon>Bacteria</taxon>
        <taxon>Bacillati</taxon>
        <taxon>Bacillota</taxon>
        <taxon>Bacilli</taxon>
        <taxon>Bacillales</taxon>
        <taxon>Paenibacillaceae</taxon>
        <taxon>Paenibacillus</taxon>
    </lineage>
</organism>
<dbReference type="Proteomes" id="UP001597169">
    <property type="component" value="Unassembled WGS sequence"/>
</dbReference>
<proteinExistence type="predicted"/>
<evidence type="ECO:0000313" key="2">
    <source>
        <dbReference type="Proteomes" id="UP001597169"/>
    </source>
</evidence>
<dbReference type="RefSeq" id="WP_090728164.1">
    <property type="nucleotide sequence ID" value="NZ_JBHTKX010000014.1"/>
</dbReference>
<evidence type="ECO:0000313" key="1">
    <source>
        <dbReference type="EMBL" id="MFD1131705.1"/>
    </source>
</evidence>
<dbReference type="EMBL" id="JBHTKX010000014">
    <property type="protein sequence ID" value="MFD1131705.1"/>
    <property type="molecule type" value="Genomic_DNA"/>
</dbReference>